<proteinExistence type="predicted"/>
<dbReference type="STRING" id="198616.SAMN05216193_109207"/>
<dbReference type="Proteomes" id="UP000242957">
    <property type="component" value="Unassembled WGS sequence"/>
</dbReference>
<feature type="compositionally biased region" description="Low complexity" evidence="1">
    <location>
        <begin position="157"/>
        <end position="173"/>
    </location>
</feature>
<feature type="region of interest" description="Disordered" evidence="1">
    <location>
        <begin position="126"/>
        <end position="173"/>
    </location>
</feature>
<dbReference type="RefSeq" id="WP_084311419.1">
    <property type="nucleotide sequence ID" value="NZ_FNIJ01000009.1"/>
</dbReference>
<organism evidence="2 3">
    <name type="scientific">Pseudomonas jinjuensis</name>
    <dbReference type="NCBI Taxonomy" id="198616"/>
    <lineage>
        <taxon>Bacteria</taxon>
        <taxon>Pseudomonadati</taxon>
        <taxon>Pseudomonadota</taxon>
        <taxon>Gammaproteobacteria</taxon>
        <taxon>Pseudomonadales</taxon>
        <taxon>Pseudomonadaceae</taxon>
        <taxon>Pseudomonas</taxon>
    </lineage>
</organism>
<evidence type="ECO:0000256" key="1">
    <source>
        <dbReference type="SAM" id="MobiDB-lite"/>
    </source>
</evidence>
<dbReference type="EMBL" id="FNIJ01000009">
    <property type="protein sequence ID" value="SDO27668.1"/>
    <property type="molecule type" value="Genomic_DNA"/>
</dbReference>
<evidence type="ECO:0000313" key="3">
    <source>
        <dbReference type="Proteomes" id="UP000242957"/>
    </source>
</evidence>
<keyword evidence="3" id="KW-1185">Reference proteome</keyword>
<reference evidence="3" key="1">
    <citation type="submission" date="2016-10" db="EMBL/GenBank/DDBJ databases">
        <authorList>
            <person name="Varghese N."/>
            <person name="Submissions S."/>
        </authorList>
    </citation>
    <scope>NUCLEOTIDE SEQUENCE [LARGE SCALE GENOMIC DNA]</scope>
    <source>
        <strain evidence="3">JCM 21621</strain>
    </source>
</reference>
<feature type="region of interest" description="Disordered" evidence="1">
    <location>
        <begin position="1"/>
        <end position="23"/>
    </location>
</feature>
<feature type="compositionally biased region" description="Basic and acidic residues" evidence="1">
    <location>
        <begin position="1"/>
        <end position="20"/>
    </location>
</feature>
<evidence type="ECO:0000313" key="2">
    <source>
        <dbReference type="EMBL" id="SDO27668.1"/>
    </source>
</evidence>
<accession>A0A1H0I8D7</accession>
<dbReference type="AlphaFoldDB" id="A0A1H0I8D7"/>
<gene>
    <name evidence="2" type="ORF">SAMN05216193_109207</name>
</gene>
<sequence>MKRDPHDEALLEHYRRHSDEQPPAELDARILAAAKAAAQSNRRPGWRERLLHWLSASGHQHRWGVALASVAVLAVGLSLTQRTFEHAPPAAIPAIAPASSDAPTLRSAPALAPSAPIGDTHLFEEEAQSTEAESAAELGKRRAEARSQGVPALRQEPPAQAAAKADAAAPEPRASLLRLQGLYRDGRDDAAQQLREELQRRYPRLDIDAELRRLQEKP</sequence>
<dbReference type="OrthoDB" id="6891789at2"/>
<protein>
    <submittedName>
        <fullName evidence="2">Uncharacterized protein</fullName>
    </submittedName>
</protein>
<name>A0A1H0I8D7_9PSED</name>